<evidence type="ECO:0000313" key="6">
    <source>
        <dbReference type="Proteomes" id="UP001215712"/>
    </source>
</evidence>
<dbReference type="Pfam" id="PF24883">
    <property type="entry name" value="NPHP3_N"/>
    <property type="match status" value="1"/>
</dbReference>
<name>A0AAD6HLK3_9EURO</name>
<feature type="coiled-coil region" evidence="2">
    <location>
        <begin position="68"/>
        <end position="95"/>
    </location>
</feature>
<dbReference type="Gene3D" id="3.40.50.300">
    <property type="entry name" value="P-loop containing nucleotide triphosphate hydrolases"/>
    <property type="match status" value="1"/>
</dbReference>
<evidence type="ECO:0000259" key="4">
    <source>
        <dbReference type="Pfam" id="PF25053"/>
    </source>
</evidence>
<evidence type="ECO:0000256" key="1">
    <source>
        <dbReference type="ARBA" id="ARBA00022737"/>
    </source>
</evidence>
<keyword evidence="2" id="KW-0175">Coiled coil</keyword>
<protein>
    <recommendedName>
        <fullName evidence="7">NACHT domain-containing protein</fullName>
    </recommendedName>
</protein>
<dbReference type="Pfam" id="PF25053">
    <property type="entry name" value="DUF7791"/>
    <property type="match status" value="1"/>
</dbReference>
<dbReference type="Proteomes" id="UP001215712">
    <property type="component" value="Unassembled WGS sequence"/>
</dbReference>
<evidence type="ECO:0000313" key="5">
    <source>
        <dbReference type="EMBL" id="KAJ5724853.1"/>
    </source>
</evidence>
<evidence type="ECO:0008006" key="7">
    <source>
        <dbReference type="Google" id="ProtNLM"/>
    </source>
</evidence>
<reference evidence="5" key="1">
    <citation type="journal article" date="2023" name="IMA Fungus">
        <title>Comparative genomic study of the Penicillium genus elucidates a diverse pangenome and 15 lateral gene transfer events.</title>
        <authorList>
            <person name="Petersen C."/>
            <person name="Sorensen T."/>
            <person name="Nielsen M.R."/>
            <person name="Sondergaard T.E."/>
            <person name="Sorensen J.L."/>
            <person name="Fitzpatrick D.A."/>
            <person name="Frisvad J.C."/>
            <person name="Nielsen K.L."/>
        </authorList>
    </citation>
    <scope>NUCLEOTIDE SEQUENCE</scope>
    <source>
        <strain evidence="5">IBT 17514</strain>
    </source>
</reference>
<dbReference type="SUPFAM" id="SSF52540">
    <property type="entry name" value="P-loop containing nucleoside triphosphate hydrolases"/>
    <property type="match status" value="1"/>
</dbReference>
<proteinExistence type="predicted"/>
<gene>
    <name evidence="5" type="ORF">N7493_006581</name>
</gene>
<dbReference type="InterPro" id="IPR027417">
    <property type="entry name" value="P-loop_NTPase"/>
</dbReference>
<evidence type="ECO:0000259" key="3">
    <source>
        <dbReference type="Pfam" id="PF24883"/>
    </source>
</evidence>
<dbReference type="PANTHER" id="PTHR10039:SF5">
    <property type="entry name" value="NACHT DOMAIN-CONTAINING PROTEIN"/>
    <property type="match status" value="1"/>
</dbReference>
<dbReference type="EMBL" id="JAQJAN010000008">
    <property type="protein sequence ID" value="KAJ5724853.1"/>
    <property type="molecule type" value="Genomic_DNA"/>
</dbReference>
<dbReference type="InterPro" id="IPR056884">
    <property type="entry name" value="NPHP3-like_N"/>
</dbReference>
<dbReference type="AlphaFoldDB" id="A0AAD6HLK3"/>
<evidence type="ECO:0000256" key="2">
    <source>
        <dbReference type="SAM" id="Coils"/>
    </source>
</evidence>
<keyword evidence="1" id="KW-0677">Repeat</keyword>
<dbReference type="PANTHER" id="PTHR10039">
    <property type="entry name" value="AMELOGENIN"/>
    <property type="match status" value="1"/>
</dbReference>
<reference evidence="5" key="2">
    <citation type="submission" date="2023-01" db="EMBL/GenBank/DDBJ databases">
        <authorList>
            <person name="Petersen C."/>
        </authorList>
    </citation>
    <scope>NUCLEOTIDE SEQUENCE</scope>
    <source>
        <strain evidence="5">IBT 17514</strain>
    </source>
</reference>
<keyword evidence="6" id="KW-1185">Reference proteome</keyword>
<accession>A0AAD6HLK3</accession>
<feature type="domain" description="Nephrocystin 3-like N-terminal" evidence="3">
    <location>
        <begin position="106"/>
        <end position="246"/>
    </location>
</feature>
<organism evidence="5 6">
    <name type="scientific">Penicillium malachiteum</name>
    <dbReference type="NCBI Taxonomy" id="1324776"/>
    <lineage>
        <taxon>Eukaryota</taxon>
        <taxon>Fungi</taxon>
        <taxon>Dikarya</taxon>
        <taxon>Ascomycota</taxon>
        <taxon>Pezizomycotina</taxon>
        <taxon>Eurotiomycetes</taxon>
        <taxon>Eurotiomycetidae</taxon>
        <taxon>Eurotiales</taxon>
        <taxon>Aspergillaceae</taxon>
        <taxon>Penicillium</taxon>
    </lineage>
</organism>
<dbReference type="InterPro" id="IPR056693">
    <property type="entry name" value="DUF7791"/>
</dbReference>
<feature type="domain" description="DUF7791" evidence="4">
    <location>
        <begin position="356"/>
        <end position="485"/>
    </location>
</feature>
<comment type="caution">
    <text evidence="5">The sequence shown here is derived from an EMBL/GenBank/DDBJ whole genome shotgun (WGS) entry which is preliminary data.</text>
</comment>
<sequence>MTLHICALASQAQEDHASRLTQLQSESNKLQFDQSVKIDKIMVALDEFRRYIESVQRTPPESPTPKEIMSLEKYLSELSLSRENIEEELAILKSLNGNAPAAAAIFSEWLRRENGIFWVSGKPGSGKSTFMKFVADEPMTRTAMQKSQQGLLRTLLYEIFRQCSELIRPLCESMRSNLDKEEDLLQWSLSNLRVTLRKVACSDMVSVRLCFFIDGLDEYSGDHSELCQVLKDLANSPNIKICLSSRPWNVFEDAFGSDSRRKLYIQDLTRNDILEYVRCRLYEHPRWPMLATGASQADSLIHDIERRACGVFLWVFLVVKRLREGLTNRDSFLDIRRRLESFPEELESFFRQILESVEPFYHNKMSTTMQIAIAANEPLHVMAYDFHDQAYEDENYVFHVPIRPYSPEEEQELKEQTAWRLNSRSRGLLELNMQSGTVTFLHRTVVDFLRTQEMTTFLANQAPAGFNLMLSLLKIYTSMIKRTEFKEDVVRMKFGEYKNCYLQFLTTGALACAAELEESANRCTATYKVMEELDNTILERGQQMGYLSWKLPKESCYLSGLGPSLIPCILVPQGAHGRPSLDYAWQTRGIEMLRLVVETQEIDPNEQQFNMDPRRSWSAWTALIGHVTSWTRGTNPITEGQFWDLLENNILSTLLHKGADPNVMIWSSYNECWPAFAAYLDLAFEVPSDVTREALYLQVLKDFIFAGASMDASQSEFTNRSITQTLGKEMKIVSSSKKFFSRLENIHTADSMDCNFR</sequence>